<accession>A0A7U2I6F6</accession>
<dbReference type="VEuPathDB" id="FungiDB:JI435_102390"/>
<feature type="transmembrane region" description="Helical" evidence="6">
    <location>
        <begin position="407"/>
        <end position="427"/>
    </location>
</feature>
<gene>
    <name evidence="8" type="ORF">JI435_102390</name>
</gene>
<dbReference type="InterPro" id="IPR058257">
    <property type="entry name" value="CorA-like_dom"/>
</dbReference>
<proteinExistence type="predicted"/>
<evidence type="ECO:0000256" key="2">
    <source>
        <dbReference type="ARBA" id="ARBA00022692"/>
    </source>
</evidence>
<name>A0A7U2I6F6_PHANO</name>
<feature type="compositionally biased region" description="Basic and acidic residues" evidence="5">
    <location>
        <begin position="457"/>
        <end position="470"/>
    </location>
</feature>
<dbReference type="SUPFAM" id="SSF144083">
    <property type="entry name" value="Magnesium transport protein CorA, transmembrane region"/>
    <property type="match status" value="1"/>
</dbReference>
<dbReference type="OrthoDB" id="5396681at2759"/>
<evidence type="ECO:0000313" key="9">
    <source>
        <dbReference type="Proteomes" id="UP000663193"/>
    </source>
</evidence>
<protein>
    <recommendedName>
        <fullName evidence="7">CorA-like transporter domain-containing protein</fullName>
    </recommendedName>
</protein>
<evidence type="ECO:0000256" key="4">
    <source>
        <dbReference type="ARBA" id="ARBA00023136"/>
    </source>
</evidence>
<dbReference type="Pfam" id="PF01544">
    <property type="entry name" value="CorA"/>
    <property type="match status" value="1"/>
</dbReference>
<dbReference type="InterPro" id="IPR045863">
    <property type="entry name" value="CorA_TM1_TM2"/>
</dbReference>
<evidence type="ECO:0000256" key="1">
    <source>
        <dbReference type="ARBA" id="ARBA00004141"/>
    </source>
</evidence>
<reference evidence="9" key="1">
    <citation type="journal article" date="2021" name="BMC Genomics">
        <title>Chromosome-level genome assembly and manually-curated proteome of model necrotroph Parastagonospora nodorum Sn15 reveals a genome-wide trove of candidate effector homologs, and redundancy of virulence-related functions within an accessory chromosome.</title>
        <authorList>
            <person name="Bertazzoni S."/>
            <person name="Jones D.A.B."/>
            <person name="Phan H.T."/>
            <person name="Tan K.-C."/>
            <person name="Hane J.K."/>
        </authorList>
    </citation>
    <scope>NUCLEOTIDE SEQUENCE [LARGE SCALE GENOMIC DNA]</scope>
    <source>
        <strain evidence="9">SN15 / ATCC MYA-4574 / FGSC 10173)</strain>
    </source>
</reference>
<keyword evidence="4 6" id="KW-0472">Membrane</keyword>
<feature type="transmembrane region" description="Helical" evidence="6">
    <location>
        <begin position="367"/>
        <end position="387"/>
    </location>
</feature>
<dbReference type="InterPro" id="IPR002523">
    <property type="entry name" value="MgTranspt_CorA/ZnTranspt_ZntB"/>
</dbReference>
<evidence type="ECO:0000256" key="6">
    <source>
        <dbReference type="SAM" id="Phobius"/>
    </source>
</evidence>
<keyword evidence="9" id="KW-1185">Reference proteome</keyword>
<dbReference type="Proteomes" id="UP000663193">
    <property type="component" value="Chromosome 15"/>
</dbReference>
<keyword evidence="3 6" id="KW-1133">Transmembrane helix</keyword>
<evidence type="ECO:0000313" key="8">
    <source>
        <dbReference type="EMBL" id="QRD03454.1"/>
    </source>
</evidence>
<dbReference type="GO" id="GO:0016020">
    <property type="term" value="C:membrane"/>
    <property type="evidence" value="ECO:0007669"/>
    <property type="project" value="UniProtKB-SubCell"/>
</dbReference>
<feature type="domain" description="CorA-like transporter" evidence="7">
    <location>
        <begin position="32"/>
        <end position="188"/>
    </location>
</feature>
<sequence length="470" mass="54041">MDPMDFLATNSLSFWTRFENSTKCFELDSSLTESVHIIDTIAAQRPQSTTAISKTQECANFGELKSYLSNGSNLNYSSRLISISQKNSWSRLQITKPMLRELMEHHEVHPTFLEVPLSFSYRDTDEEQSFCVPWTVREDENSIQVFYTFRYAEYKGHPNEPWVIRQAGVYQRFDIHKKSSLYVLVNASPQSAAYCRALECFSKYEHQMQLDPLWLHGVIHASYFMYWREYIAEYEKRLLPIADMTTSTMISEPLRVSHDMLGTVRFLESRFLPLRPILTSFEEVADGLQVLGRSLVSGACVTEATQLQMESRLDNARRYTRTFIRTALFLQERSNNTATLLADTLAFRNQGVAQEQNGSMVVLTRSAVFITVITLIYLPWTLVTGIFGMEFFELDLKTNRLITSPQIWIYFVTAMVTTMFTVVLYYGMAGLPNLRKLGAGFYGKSEDEDLPQSIRRSSTDVEKSPRLLAS</sequence>
<dbReference type="Gene3D" id="1.20.58.340">
    <property type="entry name" value="Magnesium transport protein CorA, transmembrane region"/>
    <property type="match status" value="1"/>
</dbReference>
<dbReference type="GO" id="GO:0046873">
    <property type="term" value="F:metal ion transmembrane transporter activity"/>
    <property type="evidence" value="ECO:0007669"/>
    <property type="project" value="InterPro"/>
</dbReference>
<evidence type="ECO:0000256" key="5">
    <source>
        <dbReference type="SAM" id="MobiDB-lite"/>
    </source>
</evidence>
<dbReference type="AlphaFoldDB" id="A0A7U2I6F6"/>
<feature type="region of interest" description="Disordered" evidence="5">
    <location>
        <begin position="445"/>
        <end position="470"/>
    </location>
</feature>
<evidence type="ECO:0000256" key="3">
    <source>
        <dbReference type="ARBA" id="ARBA00022989"/>
    </source>
</evidence>
<comment type="subcellular location">
    <subcellularLocation>
        <location evidence="1">Membrane</location>
        <topology evidence="1">Multi-pass membrane protein</topology>
    </subcellularLocation>
</comment>
<dbReference type="Pfam" id="PF26616">
    <property type="entry name" value="CorA-like"/>
    <property type="match status" value="1"/>
</dbReference>
<keyword evidence="2 6" id="KW-0812">Transmembrane</keyword>
<dbReference type="EMBL" id="CP069037">
    <property type="protein sequence ID" value="QRD03454.1"/>
    <property type="molecule type" value="Genomic_DNA"/>
</dbReference>
<evidence type="ECO:0000259" key="7">
    <source>
        <dbReference type="Pfam" id="PF26616"/>
    </source>
</evidence>
<organism evidence="8 9">
    <name type="scientific">Phaeosphaeria nodorum (strain SN15 / ATCC MYA-4574 / FGSC 10173)</name>
    <name type="common">Glume blotch fungus</name>
    <name type="synonym">Parastagonospora nodorum</name>
    <dbReference type="NCBI Taxonomy" id="321614"/>
    <lineage>
        <taxon>Eukaryota</taxon>
        <taxon>Fungi</taxon>
        <taxon>Dikarya</taxon>
        <taxon>Ascomycota</taxon>
        <taxon>Pezizomycotina</taxon>
        <taxon>Dothideomycetes</taxon>
        <taxon>Pleosporomycetidae</taxon>
        <taxon>Pleosporales</taxon>
        <taxon>Pleosporineae</taxon>
        <taxon>Phaeosphaeriaceae</taxon>
        <taxon>Parastagonospora</taxon>
    </lineage>
</organism>